<accession>A0ABW5Z6J8</accession>
<proteinExistence type="predicted"/>
<reference evidence="2" key="1">
    <citation type="journal article" date="2019" name="Int. J. Syst. Evol. Microbiol.">
        <title>The Global Catalogue of Microorganisms (GCM) 10K type strain sequencing project: providing services to taxonomists for standard genome sequencing and annotation.</title>
        <authorList>
            <consortium name="The Broad Institute Genomics Platform"/>
            <consortium name="The Broad Institute Genome Sequencing Center for Infectious Disease"/>
            <person name="Wu L."/>
            <person name="Ma J."/>
        </authorList>
    </citation>
    <scope>NUCLEOTIDE SEQUENCE [LARGE SCALE GENOMIC DNA]</scope>
    <source>
        <strain evidence="2">KCTC 52644</strain>
    </source>
</reference>
<sequence>MTKNLKSLNKELTAKLAEFRKHSIKNETKAKKKGFLNKFFNPVLNDVSS</sequence>
<gene>
    <name evidence="1" type="ORF">ACFSX9_06485</name>
</gene>
<keyword evidence="2" id="KW-1185">Reference proteome</keyword>
<comment type="caution">
    <text evidence="1">The sequence shown here is derived from an EMBL/GenBank/DDBJ whole genome shotgun (WGS) entry which is preliminary data.</text>
</comment>
<protein>
    <submittedName>
        <fullName evidence="1">Uncharacterized protein</fullName>
    </submittedName>
</protein>
<evidence type="ECO:0000313" key="2">
    <source>
        <dbReference type="Proteomes" id="UP001597549"/>
    </source>
</evidence>
<dbReference type="Proteomes" id="UP001597549">
    <property type="component" value="Unassembled WGS sequence"/>
</dbReference>
<name>A0ABW5Z6J8_9FLAO</name>
<organism evidence="1 2">
    <name type="scientific">Flavobacterium ardleyense</name>
    <dbReference type="NCBI Taxonomy" id="2038737"/>
    <lineage>
        <taxon>Bacteria</taxon>
        <taxon>Pseudomonadati</taxon>
        <taxon>Bacteroidota</taxon>
        <taxon>Flavobacteriia</taxon>
        <taxon>Flavobacteriales</taxon>
        <taxon>Flavobacteriaceae</taxon>
        <taxon>Flavobacterium</taxon>
    </lineage>
</organism>
<dbReference type="EMBL" id="JBHUOL010000012">
    <property type="protein sequence ID" value="MFD2908377.1"/>
    <property type="molecule type" value="Genomic_DNA"/>
</dbReference>
<dbReference type="RefSeq" id="WP_379805845.1">
    <property type="nucleotide sequence ID" value="NZ_JBHUOL010000012.1"/>
</dbReference>
<evidence type="ECO:0000313" key="1">
    <source>
        <dbReference type="EMBL" id="MFD2908377.1"/>
    </source>
</evidence>